<dbReference type="AlphaFoldDB" id="E1RHS1"/>
<sequence>MLAHPNGDYRDEGEGSREGEIIPLPVFQNFERA</sequence>
<evidence type="ECO:0000313" key="2">
    <source>
        <dbReference type="EMBL" id="ADN36459.1"/>
    </source>
</evidence>
<feature type="region of interest" description="Disordered" evidence="1">
    <location>
        <begin position="1"/>
        <end position="23"/>
    </location>
</feature>
<dbReference type="EMBL" id="CP002117">
    <property type="protein sequence ID" value="ADN36459.1"/>
    <property type="molecule type" value="Genomic_DNA"/>
</dbReference>
<proteinExistence type="predicted"/>
<dbReference type="KEGG" id="mpi:Mpet_1706"/>
<reference evidence="2 3" key="1">
    <citation type="journal article" date="2010" name="Stand. Genomic Sci.">
        <title>Complete genome sequence of Methanoplanus petrolearius type strain (SEBR 4847).</title>
        <authorList>
            <person name="Brambilla E."/>
            <person name="Djao O.D."/>
            <person name="Daligault H."/>
            <person name="Lapidus A."/>
            <person name="Lucas S."/>
            <person name="Hammon N."/>
            <person name="Nolan M."/>
            <person name="Tice H."/>
            <person name="Cheng J.F."/>
            <person name="Han C."/>
            <person name="Tapia R."/>
            <person name="Goodwin L."/>
            <person name="Pitluck S."/>
            <person name="Liolios K."/>
            <person name="Ivanova N."/>
            <person name="Mavromatis K."/>
            <person name="Mikhailova N."/>
            <person name="Pati A."/>
            <person name="Chen A."/>
            <person name="Palaniappan K."/>
            <person name="Land M."/>
            <person name="Hauser L."/>
            <person name="Chang Y.J."/>
            <person name="Jeffries C.D."/>
            <person name="Rohde M."/>
            <person name="Spring S."/>
            <person name="Sikorski J."/>
            <person name="Goker M."/>
            <person name="Woyke T."/>
            <person name="Bristow J."/>
            <person name="Eisen J.A."/>
            <person name="Markowitz V."/>
            <person name="Hugenholtz P."/>
            <person name="Kyrpides N.C."/>
            <person name="Klenk H.P."/>
        </authorList>
    </citation>
    <scope>NUCLEOTIDE SEQUENCE [LARGE SCALE GENOMIC DNA]</scope>
    <source>
        <strain evidence="3">DSM 11571 / OCM 486 / SEBR 4847</strain>
    </source>
</reference>
<evidence type="ECO:0000256" key="1">
    <source>
        <dbReference type="SAM" id="MobiDB-lite"/>
    </source>
</evidence>
<accession>E1RHS1</accession>
<dbReference type="Proteomes" id="UP000006565">
    <property type="component" value="Chromosome"/>
</dbReference>
<name>E1RHS1_METP4</name>
<protein>
    <submittedName>
        <fullName evidence="2">Uncharacterized protein</fullName>
    </submittedName>
</protein>
<evidence type="ECO:0000313" key="3">
    <source>
        <dbReference type="Proteomes" id="UP000006565"/>
    </source>
</evidence>
<dbReference type="HOGENOM" id="CLU_221183_0_0_2"/>
<keyword evidence="3" id="KW-1185">Reference proteome</keyword>
<organism evidence="2 3">
    <name type="scientific">Methanolacinia petrolearia (strain DSM 11571 / OCM 486 / SEBR 4847)</name>
    <name type="common">Methanoplanus petrolearius</name>
    <dbReference type="NCBI Taxonomy" id="679926"/>
    <lineage>
        <taxon>Archaea</taxon>
        <taxon>Methanobacteriati</taxon>
        <taxon>Methanobacteriota</taxon>
        <taxon>Stenosarchaea group</taxon>
        <taxon>Methanomicrobia</taxon>
        <taxon>Methanomicrobiales</taxon>
        <taxon>Methanomicrobiaceae</taxon>
        <taxon>Methanolacinia</taxon>
    </lineage>
</organism>
<gene>
    <name evidence="2" type="ordered locus">Mpet_1706</name>
</gene>
<feature type="compositionally biased region" description="Basic and acidic residues" evidence="1">
    <location>
        <begin position="7"/>
        <end position="20"/>
    </location>
</feature>